<dbReference type="PANTHER" id="PTHR34876">
    <property type="match status" value="1"/>
</dbReference>
<dbReference type="SUPFAM" id="SSF51989">
    <property type="entry name" value="Glycosyl hydrolases family 6, cellulases"/>
    <property type="match status" value="1"/>
</dbReference>
<sequence length="332" mass="35428">MLLTVLALASVGLSSPVDAQRPAGGQHVVAKAVAKKDPRKTRGLFVDPRMPAANHGAPYKKALGTKAQALWIIPEAYATMRVRSVVRAYTSRALKARKTPMLTVYGIPGRDCGGQSSSGALKNATQYRAWIRQIAAGLKQQRALVILEPDALPLFSGSGCASPPAGWVAMLRFASKTLSKSGAWVYLDAGHSNWTPYDNRPTLLKQAGVAYDRGISTNVSNFRPTGDEQRYAATMLAGLRKLGVRGKHYVVDTSRNGAAPSSDGYDVLNPLWARVGKAPRLVFKGAFDGTLWVKHPGESDGQVNGGSSSGTWCDMLADRLLTGSSSESSCPE</sequence>
<evidence type="ECO:0000256" key="4">
    <source>
        <dbReference type="ARBA" id="ARBA00023157"/>
    </source>
</evidence>
<keyword evidence="11" id="KW-1185">Reference proteome</keyword>
<feature type="signal peptide" evidence="9">
    <location>
        <begin position="1"/>
        <end position="19"/>
    </location>
</feature>
<dbReference type="Proteomes" id="UP001499974">
    <property type="component" value="Unassembled WGS sequence"/>
</dbReference>
<reference evidence="11" key="1">
    <citation type="journal article" date="2019" name="Int. J. Syst. Evol. Microbiol.">
        <title>The Global Catalogue of Microorganisms (GCM) 10K type strain sequencing project: providing services to taxonomists for standard genome sequencing and annotation.</title>
        <authorList>
            <consortium name="The Broad Institute Genomics Platform"/>
            <consortium name="The Broad Institute Genome Sequencing Center for Infectious Disease"/>
            <person name="Wu L."/>
            <person name="Ma J."/>
        </authorList>
    </citation>
    <scope>NUCLEOTIDE SEQUENCE [LARGE SCALE GENOMIC DNA]</scope>
    <source>
        <strain evidence="11">JCM 18531</strain>
    </source>
</reference>
<evidence type="ECO:0000256" key="2">
    <source>
        <dbReference type="ARBA" id="ARBA00022801"/>
    </source>
</evidence>
<dbReference type="EC" id="3.2.1.-" evidence="9"/>
<name>A0ABP8XE81_9ACTN</name>
<protein>
    <recommendedName>
        <fullName evidence="9">Glucanase</fullName>
        <ecNumber evidence="9">3.2.1.-</ecNumber>
    </recommendedName>
</protein>
<evidence type="ECO:0000256" key="6">
    <source>
        <dbReference type="ARBA" id="ARBA00023295"/>
    </source>
</evidence>
<dbReference type="PRINTS" id="PR00733">
    <property type="entry name" value="GLHYDRLASE6"/>
</dbReference>
<evidence type="ECO:0000313" key="11">
    <source>
        <dbReference type="Proteomes" id="UP001499974"/>
    </source>
</evidence>
<keyword evidence="6 9" id="KW-0326">Glycosidase</keyword>
<feature type="active site" description="Proton donor" evidence="8">
    <location>
        <position position="150"/>
    </location>
</feature>
<comment type="similarity">
    <text evidence="9">Belongs to the glycosyl hydrolase family 6.</text>
</comment>
<evidence type="ECO:0000256" key="7">
    <source>
        <dbReference type="ARBA" id="ARBA00023326"/>
    </source>
</evidence>
<evidence type="ECO:0000256" key="5">
    <source>
        <dbReference type="ARBA" id="ARBA00023277"/>
    </source>
</evidence>
<dbReference type="InterPro" id="IPR016288">
    <property type="entry name" value="Beta_cellobiohydrolase"/>
</dbReference>
<dbReference type="PANTHER" id="PTHR34876:SF4">
    <property type="entry name" value="1,4-BETA-D-GLUCAN CELLOBIOHYDROLASE C-RELATED"/>
    <property type="match status" value="1"/>
</dbReference>
<keyword evidence="2 9" id="KW-0378">Hydrolase</keyword>
<keyword evidence="5 9" id="KW-0119">Carbohydrate metabolism</keyword>
<keyword evidence="4" id="KW-1015">Disulfide bond</keyword>
<proteinExistence type="inferred from homology"/>
<dbReference type="InterPro" id="IPR036434">
    <property type="entry name" value="Beta_cellobiohydrolase_sf"/>
</dbReference>
<organism evidence="10 11">
    <name type="scientific">Nocardioides conyzicola</name>
    <dbReference type="NCBI Taxonomy" id="1651781"/>
    <lineage>
        <taxon>Bacteria</taxon>
        <taxon>Bacillati</taxon>
        <taxon>Actinomycetota</taxon>
        <taxon>Actinomycetes</taxon>
        <taxon>Propionibacteriales</taxon>
        <taxon>Nocardioidaceae</taxon>
        <taxon>Nocardioides</taxon>
    </lineage>
</organism>
<gene>
    <name evidence="10" type="ORF">GCM10023349_24690</name>
</gene>
<dbReference type="Gene3D" id="3.20.20.40">
    <property type="entry name" value="1, 4-beta cellobiohydrolase"/>
    <property type="match status" value="1"/>
</dbReference>
<evidence type="ECO:0000256" key="8">
    <source>
        <dbReference type="PROSITE-ProRule" id="PRU10057"/>
    </source>
</evidence>
<dbReference type="PROSITE" id="PS00656">
    <property type="entry name" value="GLYCOSYL_HYDROL_F6_2"/>
    <property type="match status" value="1"/>
</dbReference>
<evidence type="ECO:0000256" key="3">
    <source>
        <dbReference type="ARBA" id="ARBA00023001"/>
    </source>
</evidence>
<dbReference type="Pfam" id="PF01341">
    <property type="entry name" value="Glyco_hydro_6"/>
    <property type="match status" value="1"/>
</dbReference>
<accession>A0ABP8XE81</accession>
<evidence type="ECO:0000256" key="9">
    <source>
        <dbReference type="RuleBase" id="RU361186"/>
    </source>
</evidence>
<evidence type="ECO:0000313" key="10">
    <source>
        <dbReference type="EMBL" id="GAA4705844.1"/>
    </source>
</evidence>
<keyword evidence="7 9" id="KW-0624">Polysaccharide degradation</keyword>
<feature type="chain" id="PRO_5045004867" description="Glucanase" evidence="9">
    <location>
        <begin position="20"/>
        <end position="332"/>
    </location>
</feature>
<keyword evidence="3 9" id="KW-0136">Cellulose degradation</keyword>
<dbReference type="EMBL" id="BAABKM010000002">
    <property type="protein sequence ID" value="GAA4705844.1"/>
    <property type="molecule type" value="Genomic_DNA"/>
</dbReference>
<dbReference type="PIRSF" id="PIRSF001100">
    <property type="entry name" value="Beta_cellobiohydrolase"/>
    <property type="match status" value="1"/>
</dbReference>
<dbReference type="InterPro" id="IPR001524">
    <property type="entry name" value="Glyco_hydro_6_CS"/>
</dbReference>
<dbReference type="GO" id="GO:0016787">
    <property type="term" value="F:hydrolase activity"/>
    <property type="evidence" value="ECO:0007669"/>
    <property type="project" value="UniProtKB-KW"/>
</dbReference>
<keyword evidence="1 9" id="KW-0732">Signal</keyword>
<comment type="caution">
    <text evidence="10">The sequence shown here is derived from an EMBL/GenBank/DDBJ whole genome shotgun (WGS) entry which is preliminary data.</text>
</comment>
<evidence type="ECO:0000256" key="1">
    <source>
        <dbReference type="ARBA" id="ARBA00022729"/>
    </source>
</evidence>